<dbReference type="OrthoDB" id="10418511at2759"/>
<name>A0A8X6WPJ7_9ARAC</name>
<proteinExistence type="predicted"/>
<sequence length="135" mass="15515">MDPNHSMFILHFEGFLREINKFMLEMSIASTRLSIKITLLNLMPCITFDYPPEAMGASAVESAKVCICYVCNRIEEWINFFMSHDRFFGTYIMGQQLIQMTRNFEGIALSMFDLAVEFESINSKRRSSASATDVI</sequence>
<dbReference type="AlphaFoldDB" id="A0A8X6WPJ7"/>
<evidence type="ECO:0000313" key="1">
    <source>
        <dbReference type="EMBL" id="GFY37746.1"/>
    </source>
</evidence>
<dbReference type="EMBL" id="BMAV01000451">
    <property type="protein sequence ID" value="GFY37746.1"/>
    <property type="molecule type" value="Genomic_DNA"/>
</dbReference>
<keyword evidence="2" id="KW-1185">Reference proteome</keyword>
<comment type="caution">
    <text evidence="1">The sequence shown here is derived from an EMBL/GenBank/DDBJ whole genome shotgun (WGS) entry which is preliminary data.</text>
</comment>
<evidence type="ECO:0000313" key="2">
    <source>
        <dbReference type="Proteomes" id="UP000886998"/>
    </source>
</evidence>
<protein>
    <submittedName>
        <fullName evidence="1">Uncharacterized protein</fullName>
    </submittedName>
</protein>
<gene>
    <name evidence="1" type="ORF">TNIN_346501</name>
</gene>
<organism evidence="1 2">
    <name type="scientific">Trichonephila inaurata madagascariensis</name>
    <dbReference type="NCBI Taxonomy" id="2747483"/>
    <lineage>
        <taxon>Eukaryota</taxon>
        <taxon>Metazoa</taxon>
        <taxon>Ecdysozoa</taxon>
        <taxon>Arthropoda</taxon>
        <taxon>Chelicerata</taxon>
        <taxon>Arachnida</taxon>
        <taxon>Araneae</taxon>
        <taxon>Araneomorphae</taxon>
        <taxon>Entelegynae</taxon>
        <taxon>Araneoidea</taxon>
        <taxon>Nephilidae</taxon>
        <taxon>Trichonephila</taxon>
        <taxon>Trichonephila inaurata</taxon>
    </lineage>
</organism>
<accession>A0A8X6WPJ7</accession>
<reference evidence="1" key="1">
    <citation type="submission" date="2020-08" db="EMBL/GenBank/DDBJ databases">
        <title>Multicomponent nature underlies the extraordinary mechanical properties of spider dragline silk.</title>
        <authorList>
            <person name="Kono N."/>
            <person name="Nakamura H."/>
            <person name="Mori M."/>
            <person name="Yoshida Y."/>
            <person name="Ohtoshi R."/>
            <person name="Malay A.D."/>
            <person name="Moran D.A.P."/>
            <person name="Tomita M."/>
            <person name="Numata K."/>
            <person name="Arakawa K."/>
        </authorList>
    </citation>
    <scope>NUCLEOTIDE SEQUENCE</scope>
</reference>
<dbReference type="Proteomes" id="UP000886998">
    <property type="component" value="Unassembled WGS sequence"/>
</dbReference>